<dbReference type="EMBL" id="KK121844">
    <property type="protein sequence ID" value="KFM81361.1"/>
    <property type="molecule type" value="Genomic_DNA"/>
</dbReference>
<protein>
    <submittedName>
        <fullName evidence="1">Uncharacterized protein</fullName>
    </submittedName>
</protein>
<evidence type="ECO:0000313" key="2">
    <source>
        <dbReference type="Proteomes" id="UP000054359"/>
    </source>
</evidence>
<organism evidence="1 2">
    <name type="scientific">Stegodyphus mimosarum</name>
    <name type="common">African social velvet spider</name>
    <dbReference type="NCBI Taxonomy" id="407821"/>
    <lineage>
        <taxon>Eukaryota</taxon>
        <taxon>Metazoa</taxon>
        <taxon>Ecdysozoa</taxon>
        <taxon>Arthropoda</taxon>
        <taxon>Chelicerata</taxon>
        <taxon>Arachnida</taxon>
        <taxon>Araneae</taxon>
        <taxon>Araneomorphae</taxon>
        <taxon>Entelegynae</taxon>
        <taxon>Eresoidea</taxon>
        <taxon>Eresidae</taxon>
        <taxon>Stegodyphus</taxon>
    </lineage>
</organism>
<evidence type="ECO:0000313" key="1">
    <source>
        <dbReference type="EMBL" id="KFM81361.1"/>
    </source>
</evidence>
<proteinExistence type="predicted"/>
<reference evidence="1 2" key="1">
    <citation type="submission" date="2013-11" db="EMBL/GenBank/DDBJ databases">
        <title>Genome sequencing of Stegodyphus mimosarum.</title>
        <authorList>
            <person name="Bechsgaard J."/>
        </authorList>
    </citation>
    <scope>NUCLEOTIDE SEQUENCE [LARGE SCALE GENOMIC DNA]</scope>
</reference>
<gene>
    <name evidence="1" type="ORF">X975_13255</name>
</gene>
<dbReference type="Proteomes" id="UP000054359">
    <property type="component" value="Unassembled WGS sequence"/>
</dbReference>
<dbReference type="AlphaFoldDB" id="A0A087UVH2"/>
<feature type="non-terminal residue" evidence="1">
    <location>
        <position position="43"/>
    </location>
</feature>
<name>A0A087UVH2_STEMI</name>
<sequence length="43" mass="4936">MIQDLRSKTYASKNLFVFVLPSLIIITFASQVPLRIHLLHIPT</sequence>
<accession>A0A087UVH2</accession>
<keyword evidence="2" id="KW-1185">Reference proteome</keyword>